<name>A0A8T0FE69_ARGBR</name>
<dbReference type="Proteomes" id="UP000807504">
    <property type="component" value="Unassembled WGS sequence"/>
</dbReference>
<evidence type="ECO:0000313" key="1">
    <source>
        <dbReference type="EMBL" id="KAF8789584.1"/>
    </source>
</evidence>
<dbReference type="EMBL" id="JABXBU010000012">
    <property type="protein sequence ID" value="KAF8789584.1"/>
    <property type="molecule type" value="Genomic_DNA"/>
</dbReference>
<organism evidence="1 2">
    <name type="scientific">Argiope bruennichi</name>
    <name type="common">Wasp spider</name>
    <name type="synonym">Aranea bruennichi</name>
    <dbReference type="NCBI Taxonomy" id="94029"/>
    <lineage>
        <taxon>Eukaryota</taxon>
        <taxon>Metazoa</taxon>
        <taxon>Ecdysozoa</taxon>
        <taxon>Arthropoda</taxon>
        <taxon>Chelicerata</taxon>
        <taxon>Arachnida</taxon>
        <taxon>Araneae</taxon>
        <taxon>Araneomorphae</taxon>
        <taxon>Entelegynae</taxon>
        <taxon>Araneoidea</taxon>
        <taxon>Araneidae</taxon>
        <taxon>Argiope</taxon>
    </lineage>
</organism>
<gene>
    <name evidence="1" type="ORF">HNY73_007514</name>
</gene>
<comment type="caution">
    <text evidence="1">The sequence shown here is derived from an EMBL/GenBank/DDBJ whole genome shotgun (WGS) entry which is preliminary data.</text>
</comment>
<sequence>MTIENTNTICVLSFCRPRMAIPFLSQQSLTELTNLCIKKKKVNIHPTTYSCMPLLLSPCRTYSIDAQTPMTIEHTNTICVLSSCRPRMAIPSLSHQSLTELTNLCIKKKKVNIHPTTYSCMPLPLSPYRTYSVDAQTPMTIEHTNTICVLSSCRPRMAIPSLSQQSLTEPTTLCIKKKKVNIHPTTYSCMPLPLSPCRTYSVDAQTPTTIEHTNTICVLSSCRPRMAIPSLSHQSLTEPTNLCI</sequence>
<protein>
    <submittedName>
        <fullName evidence="1">Uncharacterized protein</fullName>
    </submittedName>
</protein>
<accession>A0A8T0FE69</accession>
<evidence type="ECO:0000313" key="2">
    <source>
        <dbReference type="Proteomes" id="UP000807504"/>
    </source>
</evidence>
<reference evidence="1" key="1">
    <citation type="journal article" date="2020" name="bioRxiv">
        <title>Chromosome-level reference genome of the European wasp spider Argiope bruennichi: a resource for studies on range expansion and evolutionary adaptation.</title>
        <authorList>
            <person name="Sheffer M.M."/>
            <person name="Hoppe A."/>
            <person name="Krehenwinkel H."/>
            <person name="Uhl G."/>
            <person name="Kuss A.W."/>
            <person name="Jensen L."/>
            <person name="Jensen C."/>
            <person name="Gillespie R.G."/>
            <person name="Hoff K.J."/>
            <person name="Prost S."/>
        </authorList>
    </citation>
    <scope>NUCLEOTIDE SEQUENCE</scope>
</reference>
<reference evidence="1" key="2">
    <citation type="submission" date="2020-06" db="EMBL/GenBank/DDBJ databases">
        <authorList>
            <person name="Sheffer M."/>
        </authorList>
    </citation>
    <scope>NUCLEOTIDE SEQUENCE</scope>
</reference>
<keyword evidence="2" id="KW-1185">Reference proteome</keyword>
<proteinExistence type="predicted"/>
<dbReference type="AlphaFoldDB" id="A0A8T0FE69"/>